<evidence type="ECO:0000256" key="2">
    <source>
        <dbReference type="ARBA" id="ARBA00022840"/>
    </source>
</evidence>
<dbReference type="FunFam" id="3.90.640.10:FF:000002">
    <property type="entry name" value="Heat shock 70 kDa"/>
    <property type="match status" value="1"/>
</dbReference>
<dbReference type="EMBL" id="RWGY01000035">
    <property type="protein sequence ID" value="TVU13138.1"/>
    <property type="molecule type" value="Genomic_DNA"/>
</dbReference>
<dbReference type="AlphaFoldDB" id="A0A5J9TQJ0"/>
<comment type="caution">
    <text evidence="3">The sequence shown here is derived from an EMBL/GenBank/DDBJ whole genome shotgun (WGS) entry which is preliminary data.</text>
</comment>
<keyword evidence="4" id="KW-1185">Reference proteome</keyword>
<proteinExistence type="predicted"/>
<sequence>MARADRVVARAFLWLFVAVAASMFLFPRTATALWDPTWRPGLAIHPLGTAMAVDLGNTNSCVAGYVRGKSETMFQACIPSWVALSDDGTLLVGEEAKNYAAVNPEAAITGFKRLFGKRLAMWYEGGFVQRIMEKFPYKAVDIPAKGITPHIELKTSDGVVRHLRIEDMVSTVFAKLRETPEAYVGRKIQHAVFTLPQQYRTDLSRDSVPYAATFASLSPMRILDEPIAAAVAYGLHTKLRELEPYFGGQDFDRRIVDHFIHVIREKHGKDISNDDAALRKLMTASEDAKKTLSSQDHAQLNIKSLVDGVDLSETLTRAKFEELNHDLFLKVVELIDTVMAQAELEKRMVDEVVLIGGSTMIPKIRKIVEDYFDGKELNTKLKPDEAVTFGAALLSHPTANGYPCMGENNWYQIGGPSDACYV</sequence>
<dbReference type="InterPro" id="IPR013126">
    <property type="entry name" value="Hsp_70_fam"/>
</dbReference>
<dbReference type="Gene3D" id="3.30.420.40">
    <property type="match status" value="3"/>
</dbReference>
<dbReference type="PRINTS" id="PR00301">
    <property type="entry name" value="HEATSHOCK70"/>
</dbReference>
<dbReference type="GO" id="GO:0140662">
    <property type="term" value="F:ATP-dependent protein folding chaperone"/>
    <property type="evidence" value="ECO:0007669"/>
    <property type="project" value="InterPro"/>
</dbReference>
<protein>
    <submittedName>
        <fullName evidence="3">Uncharacterized protein</fullName>
    </submittedName>
</protein>
<dbReference type="PANTHER" id="PTHR19375">
    <property type="entry name" value="HEAT SHOCK PROTEIN 70KDA"/>
    <property type="match status" value="1"/>
</dbReference>
<evidence type="ECO:0000313" key="3">
    <source>
        <dbReference type="EMBL" id="TVU13138.1"/>
    </source>
</evidence>
<dbReference type="Gramene" id="TVU13138">
    <property type="protein sequence ID" value="TVU13138"/>
    <property type="gene ID" value="EJB05_40670"/>
</dbReference>
<dbReference type="Pfam" id="PF00012">
    <property type="entry name" value="HSP70"/>
    <property type="match status" value="2"/>
</dbReference>
<evidence type="ECO:0000256" key="1">
    <source>
        <dbReference type="ARBA" id="ARBA00022741"/>
    </source>
</evidence>
<dbReference type="OrthoDB" id="659168at2759"/>
<keyword evidence="2" id="KW-0067">ATP-binding</keyword>
<dbReference type="SUPFAM" id="SSF53067">
    <property type="entry name" value="Actin-like ATPase domain"/>
    <property type="match status" value="2"/>
</dbReference>
<dbReference type="Proteomes" id="UP000324897">
    <property type="component" value="Unassembled WGS sequence"/>
</dbReference>
<keyword evidence="1" id="KW-0547">Nucleotide-binding</keyword>
<dbReference type="InterPro" id="IPR043129">
    <property type="entry name" value="ATPase_NBD"/>
</dbReference>
<name>A0A5J9TQJ0_9POAL</name>
<dbReference type="PROSITE" id="PS01036">
    <property type="entry name" value="HSP70_3"/>
    <property type="match status" value="1"/>
</dbReference>
<dbReference type="Gene3D" id="3.90.640.10">
    <property type="entry name" value="Actin, Chain A, domain 4"/>
    <property type="match status" value="1"/>
</dbReference>
<gene>
    <name evidence="3" type="ORF">EJB05_40670</name>
</gene>
<feature type="non-terminal residue" evidence="3">
    <location>
        <position position="1"/>
    </location>
</feature>
<accession>A0A5J9TQJ0</accession>
<dbReference type="GO" id="GO:0005524">
    <property type="term" value="F:ATP binding"/>
    <property type="evidence" value="ECO:0007669"/>
    <property type="project" value="UniProtKB-KW"/>
</dbReference>
<evidence type="ECO:0000313" key="4">
    <source>
        <dbReference type="Proteomes" id="UP000324897"/>
    </source>
</evidence>
<organism evidence="3 4">
    <name type="scientific">Eragrostis curvula</name>
    <name type="common">weeping love grass</name>
    <dbReference type="NCBI Taxonomy" id="38414"/>
    <lineage>
        <taxon>Eukaryota</taxon>
        <taxon>Viridiplantae</taxon>
        <taxon>Streptophyta</taxon>
        <taxon>Embryophyta</taxon>
        <taxon>Tracheophyta</taxon>
        <taxon>Spermatophyta</taxon>
        <taxon>Magnoliopsida</taxon>
        <taxon>Liliopsida</taxon>
        <taxon>Poales</taxon>
        <taxon>Poaceae</taxon>
        <taxon>PACMAD clade</taxon>
        <taxon>Chloridoideae</taxon>
        <taxon>Eragrostideae</taxon>
        <taxon>Eragrostidinae</taxon>
        <taxon>Eragrostis</taxon>
    </lineage>
</organism>
<reference evidence="3 4" key="1">
    <citation type="journal article" date="2019" name="Sci. Rep.">
        <title>A high-quality genome of Eragrostis curvula grass provides insights into Poaceae evolution and supports new strategies to enhance forage quality.</title>
        <authorList>
            <person name="Carballo J."/>
            <person name="Santos B.A.C.M."/>
            <person name="Zappacosta D."/>
            <person name="Garbus I."/>
            <person name="Selva J.P."/>
            <person name="Gallo C.A."/>
            <person name="Diaz A."/>
            <person name="Albertini E."/>
            <person name="Caccamo M."/>
            <person name="Echenique V."/>
        </authorList>
    </citation>
    <scope>NUCLEOTIDE SEQUENCE [LARGE SCALE GENOMIC DNA]</scope>
    <source>
        <strain evidence="4">cv. Victoria</strain>
        <tissue evidence="3">Leaf</tissue>
    </source>
</reference>
<dbReference type="InterPro" id="IPR018181">
    <property type="entry name" value="Heat_shock_70_CS"/>
</dbReference>